<organism evidence="1 2">
    <name type="scientific">Fraxinus pennsylvanica</name>
    <dbReference type="NCBI Taxonomy" id="56036"/>
    <lineage>
        <taxon>Eukaryota</taxon>
        <taxon>Viridiplantae</taxon>
        <taxon>Streptophyta</taxon>
        <taxon>Embryophyta</taxon>
        <taxon>Tracheophyta</taxon>
        <taxon>Spermatophyta</taxon>
        <taxon>Magnoliopsida</taxon>
        <taxon>eudicotyledons</taxon>
        <taxon>Gunneridae</taxon>
        <taxon>Pentapetalae</taxon>
        <taxon>asterids</taxon>
        <taxon>lamiids</taxon>
        <taxon>Lamiales</taxon>
        <taxon>Oleaceae</taxon>
        <taxon>Oleeae</taxon>
        <taxon>Fraxinus</taxon>
    </lineage>
</organism>
<accession>A0AAD1ZAG7</accession>
<protein>
    <submittedName>
        <fullName evidence="1">Uncharacterized protein</fullName>
    </submittedName>
</protein>
<evidence type="ECO:0000313" key="2">
    <source>
        <dbReference type="Proteomes" id="UP000834106"/>
    </source>
</evidence>
<proteinExistence type="predicted"/>
<evidence type="ECO:0000313" key="1">
    <source>
        <dbReference type="EMBL" id="CAI9765078.1"/>
    </source>
</evidence>
<dbReference type="Proteomes" id="UP000834106">
    <property type="component" value="Chromosome 7"/>
</dbReference>
<dbReference type="EMBL" id="OU503042">
    <property type="protein sequence ID" value="CAI9765078.1"/>
    <property type="molecule type" value="Genomic_DNA"/>
</dbReference>
<name>A0AAD1ZAG7_9LAMI</name>
<reference evidence="1" key="1">
    <citation type="submission" date="2023-05" db="EMBL/GenBank/DDBJ databases">
        <authorList>
            <person name="Huff M."/>
        </authorList>
    </citation>
    <scope>NUCLEOTIDE SEQUENCE</scope>
</reference>
<keyword evidence="2" id="KW-1185">Reference proteome</keyword>
<sequence>MGEEYMVHKDAKQPVGVRVKDLKSSYCRQQTGVVSHFCLGNIVGINLKKWDRKFLDMPPPPLSLLLLSLHRTAAKTPSPPPPPPRRYYRVGLFERRGVKRRPKSKYFLNCDAYHMTDPRANGLGVSSCIQSTLEDASLSIEEILLGLE</sequence>
<dbReference type="AlphaFoldDB" id="A0AAD1ZAG7"/>
<gene>
    <name evidence="1" type="ORF">FPE_LOCUS12508</name>
</gene>